<name>A0AA35PS43_9SAUR</name>
<feature type="region of interest" description="Disordered" evidence="1">
    <location>
        <begin position="121"/>
        <end position="186"/>
    </location>
</feature>
<dbReference type="AlphaFoldDB" id="A0AA35PS43"/>
<keyword evidence="3" id="KW-1185">Reference proteome</keyword>
<evidence type="ECO:0000313" key="3">
    <source>
        <dbReference type="Proteomes" id="UP001178461"/>
    </source>
</evidence>
<proteinExistence type="predicted"/>
<evidence type="ECO:0000313" key="2">
    <source>
        <dbReference type="EMBL" id="CAI5799316.1"/>
    </source>
</evidence>
<evidence type="ECO:0000256" key="1">
    <source>
        <dbReference type="SAM" id="MobiDB-lite"/>
    </source>
</evidence>
<sequence>MNSDAEIMAFLYQWRREFMETMAKISETISTRLDQYNNTAEEPEMRIDTGETLGQRQEGKFVKVERLIVMKKNRKERAGGFEGQHTQKTFEEVLVKSPMLRQEELKLEIVLTGSSFFVREPPAFPDMSQDENSEQEGETAAERENESEGEEGGGERNTVSENKQAEEEGQELSSSNDTVYESPRAGCLGRIREKRDTCCKAGKGWSSLCWGRKKRLIVPTSSSSED</sequence>
<feature type="compositionally biased region" description="Acidic residues" evidence="1">
    <location>
        <begin position="128"/>
        <end position="139"/>
    </location>
</feature>
<reference evidence="2" key="1">
    <citation type="submission" date="2022-12" db="EMBL/GenBank/DDBJ databases">
        <authorList>
            <person name="Alioto T."/>
            <person name="Alioto T."/>
            <person name="Gomez Garrido J."/>
        </authorList>
    </citation>
    <scope>NUCLEOTIDE SEQUENCE</scope>
</reference>
<protein>
    <submittedName>
        <fullName evidence="2">Uncharacterized protein</fullName>
    </submittedName>
</protein>
<dbReference type="Proteomes" id="UP001178461">
    <property type="component" value="Chromosome W"/>
</dbReference>
<organism evidence="2 3">
    <name type="scientific">Podarcis lilfordi</name>
    <name type="common">Lilford's wall lizard</name>
    <dbReference type="NCBI Taxonomy" id="74358"/>
    <lineage>
        <taxon>Eukaryota</taxon>
        <taxon>Metazoa</taxon>
        <taxon>Chordata</taxon>
        <taxon>Craniata</taxon>
        <taxon>Vertebrata</taxon>
        <taxon>Euteleostomi</taxon>
        <taxon>Lepidosauria</taxon>
        <taxon>Squamata</taxon>
        <taxon>Bifurcata</taxon>
        <taxon>Unidentata</taxon>
        <taxon>Episquamata</taxon>
        <taxon>Laterata</taxon>
        <taxon>Lacertibaenia</taxon>
        <taxon>Lacertidae</taxon>
        <taxon>Podarcis</taxon>
    </lineage>
</organism>
<accession>A0AA35PS43</accession>
<gene>
    <name evidence="2" type="ORF">PODLI_1B041231</name>
</gene>
<dbReference type="EMBL" id="OX395145">
    <property type="protein sequence ID" value="CAI5799316.1"/>
    <property type="molecule type" value="Genomic_DNA"/>
</dbReference>